<evidence type="ECO:0000259" key="4">
    <source>
        <dbReference type="PROSITE" id="PS50106"/>
    </source>
</evidence>
<dbReference type="GO" id="GO:0004252">
    <property type="term" value="F:serine-type endopeptidase activity"/>
    <property type="evidence" value="ECO:0007669"/>
    <property type="project" value="InterPro"/>
</dbReference>
<dbReference type="PANTHER" id="PTHR45980:SF9">
    <property type="entry name" value="PROTEASE DO-LIKE 10, MITOCHONDRIAL-RELATED"/>
    <property type="match status" value="1"/>
</dbReference>
<accession>A0A9D2AHJ5</accession>
<dbReference type="Gene3D" id="2.30.42.10">
    <property type="match status" value="1"/>
</dbReference>
<feature type="domain" description="PDZ" evidence="4">
    <location>
        <begin position="227"/>
        <end position="259"/>
    </location>
</feature>
<reference evidence="5" key="1">
    <citation type="journal article" date="2021" name="PeerJ">
        <title>Extensive microbial diversity within the chicken gut microbiome revealed by metagenomics and culture.</title>
        <authorList>
            <person name="Gilroy R."/>
            <person name="Ravi A."/>
            <person name="Getino M."/>
            <person name="Pursley I."/>
            <person name="Horton D.L."/>
            <person name="Alikhan N.F."/>
            <person name="Baker D."/>
            <person name="Gharbi K."/>
            <person name="Hall N."/>
            <person name="Watson M."/>
            <person name="Adriaenssens E.M."/>
            <person name="Foster-Nyarko E."/>
            <person name="Jarju S."/>
            <person name="Secka A."/>
            <person name="Antonio M."/>
            <person name="Oren A."/>
            <person name="Chaudhuri R.R."/>
            <person name="La Ragione R."/>
            <person name="Hildebrand F."/>
            <person name="Pallen M.J."/>
        </authorList>
    </citation>
    <scope>NUCLEOTIDE SEQUENCE</scope>
    <source>
        <strain evidence="5">14975</strain>
    </source>
</reference>
<proteinExistence type="predicted"/>
<name>A0A9D2AHJ5_9BACT</name>
<dbReference type="InterPro" id="IPR036034">
    <property type="entry name" value="PDZ_sf"/>
</dbReference>
<dbReference type="InterPro" id="IPR041517">
    <property type="entry name" value="DEGP_PDZ"/>
</dbReference>
<keyword evidence="3" id="KW-0720">Serine protease</keyword>
<dbReference type="PROSITE" id="PS50106">
    <property type="entry name" value="PDZ"/>
    <property type="match status" value="1"/>
</dbReference>
<gene>
    <name evidence="5" type="ORF">H9862_02605</name>
</gene>
<sequence>MKIEVAVRMPDYSRPWQSGAFGRGNGTGFMVGKGLFMTNAHVVANADRIYISPYADSRKIPARVKYVAHDCDLALVEVDDAEAFADVPCLAFSDSLPKLEDTVRAVGYPIGGSRLSVTRGIVSRIESVPYSHPRNIAHLTVQIDAAINPGNSGGPVLMGDKVVGVAFQGLLQANSTGYMIPMPVIKRFLKDVEDGVYDQYVELGAAFFPLENPAMRQYYKLTEEPVGVVVSDIAQGGSCDGVLQVGDVVMEVNGCPVDSSAMIELDGERVQLEELAERAFRGDKMQFSILRDGKPMQVTATLKAAPGRSVNTFYYDVQPRYVQFGGLIFQPLDLNVVAARSIDVKNYLVEINNFMTRGGSLKKKDLVLITEVLPDEVNARFAGNVTNSMVSKVNGVEITSLEQLAELLYPKDGKRPDYTVIEVVGSDRPIVIDNSTVDAANQRISAGYAIPAPARLK</sequence>
<evidence type="ECO:0000313" key="6">
    <source>
        <dbReference type="Proteomes" id="UP000823964"/>
    </source>
</evidence>
<evidence type="ECO:0000256" key="3">
    <source>
        <dbReference type="ARBA" id="ARBA00022825"/>
    </source>
</evidence>
<dbReference type="Pfam" id="PF13365">
    <property type="entry name" value="Trypsin_2"/>
    <property type="match status" value="1"/>
</dbReference>
<dbReference type="Gene3D" id="3.20.190.20">
    <property type="match status" value="1"/>
</dbReference>
<dbReference type="InterPro" id="IPR009003">
    <property type="entry name" value="Peptidase_S1_PA"/>
</dbReference>
<keyword evidence="1" id="KW-0645">Protease</keyword>
<evidence type="ECO:0000313" key="5">
    <source>
        <dbReference type="EMBL" id="HIX19476.1"/>
    </source>
</evidence>
<evidence type="ECO:0000256" key="2">
    <source>
        <dbReference type="ARBA" id="ARBA00022801"/>
    </source>
</evidence>
<dbReference type="PRINTS" id="PR00834">
    <property type="entry name" value="PROTEASES2C"/>
</dbReference>
<organism evidence="5 6">
    <name type="scientific">Candidatus Akkermansia intestinigallinarum</name>
    <dbReference type="NCBI Taxonomy" id="2838431"/>
    <lineage>
        <taxon>Bacteria</taxon>
        <taxon>Pseudomonadati</taxon>
        <taxon>Verrucomicrobiota</taxon>
        <taxon>Verrucomicrobiia</taxon>
        <taxon>Verrucomicrobiales</taxon>
        <taxon>Akkermansiaceae</taxon>
        <taxon>Akkermansia</taxon>
    </lineage>
</organism>
<dbReference type="PANTHER" id="PTHR45980">
    <property type="match status" value="1"/>
</dbReference>
<dbReference type="AlphaFoldDB" id="A0A9D2AHJ5"/>
<evidence type="ECO:0000256" key="1">
    <source>
        <dbReference type="ARBA" id="ARBA00022670"/>
    </source>
</evidence>
<dbReference type="InterPro" id="IPR046449">
    <property type="entry name" value="DEGP_PDZ_sf"/>
</dbReference>
<reference evidence="5" key="2">
    <citation type="submission" date="2021-04" db="EMBL/GenBank/DDBJ databases">
        <authorList>
            <person name="Gilroy R."/>
        </authorList>
    </citation>
    <scope>NUCLEOTIDE SEQUENCE</scope>
    <source>
        <strain evidence="5">14975</strain>
    </source>
</reference>
<dbReference type="SUPFAM" id="SSF50494">
    <property type="entry name" value="Trypsin-like serine proteases"/>
    <property type="match status" value="1"/>
</dbReference>
<dbReference type="InterPro" id="IPR001940">
    <property type="entry name" value="Peptidase_S1C"/>
</dbReference>
<comment type="caution">
    <text evidence="5">The sequence shown here is derived from an EMBL/GenBank/DDBJ whole genome shotgun (WGS) entry which is preliminary data.</text>
</comment>
<dbReference type="Proteomes" id="UP000823964">
    <property type="component" value="Unassembled WGS sequence"/>
</dbReference>
<dbReference type="Gene3D" id="2.40.10.120">
    <property type="match status" value="1"/>
</dbReference>
<keyword evidence="2" id="KW-0378">Hydrolase</keyword>
<dbReference type="SUPFAM" id="SSF50156">
    <property type="entry name" value="PDZ domain-like"/>
    <property type="match status" value="1"/>
</dbReference>
<dbReference type="Pfam" id="PF17815">
    <property type="entry name" value="PDZ_3"/>
    <property type="match status" value="1"/>
</dbReference>
<dbReference type="InterPro" id="IPR001478">
    <property type="entry name" value="PDZ"/>
</dbReference>
<protein>
    <submittedName>
        <fullName evidence="5">Trypsin-like peptidase domain-containing protein</fullName>
    </submittedName>
</protein>
<dbReference type="EMBL" id="DXFQ01000043">
    <property type="protein sequence ID" value="HIX19476.1"/>
    <property type="molecule type" value="Genomic_DNA"/>
</dbReference>
<dbReference type="GO" id="GO:0006508">
    <property type="term" value="P:proteolysis"/>
    <property type="evidence" value="ECO:0007669"/>
    <property type="project" value="UniProtKB-KW"/>
</dbReference>